<reference evidence="2 3" key="1">
    <citation type="submission" date="2017-08" db="EMBL/GenBank/DDBJ databases">
        <authorList>
            <person name="Park S.-J."/>
            <person name="Kim H."/>
        </authorList>
    </citation>
    <scope>NUCLEOTIDE SEQUENCE [LARGE SCALE GENOMIC DNA]</scope>
    <source>
        <strain evidence="3">ye3</strain>
    </source>
</reference>
<name>A0A410GEG4_9BURK</name>
<feature type="transmembrane region" description="Helical" evidence="1">
    <location>
        <begin position="221"/>
        <end position="243"/>
    </location>
</feature>
<feature type="transmembrane region" description="Helical" evidence="1">
    <location>
        <begin position="93"/>
        <end position="114"/>
    </location>
</feature>
<feature type="transmembrane region" description="Helical" evidence="1">
    <location>
        <begin position="193"/>
        <end position="209"/>
    </location>
</feature>
<organism evidence="2 3">
    <name type="scientific">Pollutimonas thiosulfatoxidans</name>
    <dbReference type="NCBI Taxonomy" id="2028345"/>
    <lineage>
        <taxon>Bacteria</taxon>
        <taxon>Pseudomonadati</taxon>
        <taxon>Pseudomonadota</taxon>
        <taxon>Betaproteobacteria</taxon>
        <taxon>Burkholderiales</taxon>
        <taxon>Alcaligenaceae</taxon>
        <taxon>Pollutimonas</taxon>
    </lineage>
</organism>
<protein>
    <recommendedName>
        <fullName evidence="4">Glycosyltransferase RgtA/B/C/D-like domain-containing protein</fullName>
    </recommendedName>
</protein>
<dbReference type="Proteomes" id="UP000283474">
    <property type="component" value="Chromosome"/>
</dbReference>
<gene>
    <name evidence="2" type="ORF">CKA81_13225</name>
</gene>
<feature type="transmembrane region" description="Helical" evidence="1">
    <location>
        <begin position="283"/>
        <end position="305"/>
    </location>
</feature>
<keyword evidence="1" id="KW-0812">Transmembrane</keyword>
<feature type="transmembrane region" description="Helical" evidence="1">
    <location>
        <begin position="20"/>
        <end position="40"/>
    </location>
</feature>
<evidence type="ECO:0000313" key="3">
    <source>
        <dbReference type="Proteomes" id="UP000283474"/>
    </source>
</evidence>
<feature type="transmembrane region" description="Helical" evidence="1">
    <location>
        <begin position="255"/>
        <end position="274"/>
    </location>
</feature>
<accession>A0A410GEG4</accession>
<dbReference type="KEGG" id="pus:CKA81_13225"/>
<feature type="transmembrane region" description="Helical" evidence="1">
    <location>
        <begin position="49"/>
        <end position="81"/>
    </location>
</feature>
<feature type="transmembrane region" description="Helical" evidence="1">
    <location>
        <begin position="135"/>
        <end position="152"/>
    </location>
</feature>
<keyword evidence="1" id="KW-1133">Transmembrane helix</keyword>
<sequence length="440" mass="50752">MFNWAGYLHLGMLYIGPEAYRVLTLFVMLISGLLLHAILVRNASLNSEFIFYVVVLFLVLPLNSARVALITLPYALCYFAFFLAWKWIDTRRYPALMLFFFSFNTNSLLLFYALPMLDLAYRNGYLQNWRLIMRFARNNVAFILCPLVYFTIKTNFFKPYGLYEGYNQSYNLDDLYFKILWILADLKEFMLEIHWPTCITLIVFTFLITKPPRNMPHTRGTVRISAFLIGNLAIILGSFPYLIVGHVPVFKEWGSRHQLLLPLGVALTIAAVFFSKNSGMRRLAFSVIIGSALSYNITTYISYFIDWNKQKALVAALARNPKIAKATLVIINDRTKYLNARNRTYAFYEWNGIFEQAYGNQGRFVMEPSYLIAYQSGEYDDFFSAHYKAAGFARNGNVSTLLVDITQHKEEMCVNSCNSMFPQFVLGVQSIDIDTEALLQ</sequence>
<dbReference type="AlphaFoldDB" id="A0A410GEG4"/>
<evidence type="ECO:0000313" key="2">
    <source>
        <dbReference type="EMBL" id="QAA94696.1"/>
    </source>
</evidence>
<proteinExistence type="predicted"/>
<evidence type="ECO:0000256" key="1">
    <source>
        <dbReference type="SAM" id="Phobius"/>
    </source>
</evidence>
<evidence type="ECO:0008006" key="4">
    <source>
        <dbReference type="Google" id="ProtNLM"/>
    </source>
</evidence>
<keyword evidence="1" id="KW-0472">Membrane</keyword>
<keyword evidence="3" id="KW-1185">Reference proteome</keyword>
<dbReference type="EMBL" id="CP022987">
    <property type="protein sequence ID" value="QAA94696.1"/>
    <property type="molecule type" value="Genomic_DNA"/>
</dbReference>